<dbReference type="AlphaFoldDB" id="A0A421BAF9"/>
<name>A0A421BAF9_9PSEU</name>
<keyword evidence="1" id="KW-0175">Coiled coil</keyword>
<comment type="caution">
    <text evidence="3">The sequence shown here is derived from an EMBL/GenBank/DDBJ whole genome shotgun (WGS) entry which is preliminary data.</text>
</comment>
<dbReference type="EMBL" id="RCDD01000001">
    <property type="protein sequence ID" value="RLK61542.1"/>
    <property type="molecule type" value="Genomic_DNA"/>
</dbReference>
<evidence type="ECO:0000313" key="3">
    <source>
        <dbReference type="EMBL" id="RLK61542.1"/>
    </source>
</evidence>
<organism evidence="3 4">
    <name type="scientific">Actinokineospora cianjurensis</name>
    <dbReference type="NCBI Taxonomy" id="585224"/>
    <lineage>
        <taxon>Bacteria</taxon>
        <taxon>Bacillati</taxon>
        <taxon>Actinomycetota</taxon>
        <taxon>Actinomycetes</taxon>
        <taxon>Pseudonocardiales</taxon>
        <taxon>Pseudonocardiaceae</taxon>
        <taxon>Actinokineospora</taxon>
    </lineage>
</organism>
<feature type="coiled-coil region" evidence="1">
    <location>
        <begin position="397"/>
        <end position="424"/>
    </location>
</feature>
<feature type="compositionally biased region" description="Low complexity" evidence="2">
    <location>
        <begin position="164"/>
        <end position="182"/>
    </location>
</feature>
<dbReference type="Pfam" id="PF03993">
    <property type="entry name" value="DUF349"/>
    <property type="match status" value="3"/>
</dbReference>
<keyword evidence="4" id="KW-1185">Reference proteome</keyword>
<sequence>MTDRDHGAGAVAEQDSGGEPDQAAVAAPVTTPSAGAPTPTEPEAAPATTAEATPAAAAPVESAPVEATAVETAPVEAAPVESAAAVESAAVEAAPVEAGAVEAEAVETAVVETAAVDTTAVEAAPTEEQAPADDASTIADTSTADTHGSDDAGTPEVADRAATDEPAVAAVVDVTPADVPAPSQVAGNRAPVAPAPTVEGGPQVPVAASSPGKWGRVDADGTVYVTTAEGERAIGSWQAGEPEEGLAHFARRFDDIRTEVELLASRLASGSGDPKQAATNAKHIRDGLAEAHVVGDLAALAARIDFVLANASVAVEAAKHAREEARAGSVARKQELVEEAEKLSEESTQWKVAGDRLRTILDEWKTIKGVDRKTDEALWRRFSKARDTFNRRRGSHFADLDRQRATAKSRKQELVEEAERLSESDDWGPTAGRYKDLMVEWKAAGRAPKDADDTLWQRFRAAQDAFFARRSSVFDERDAEFADNARKKEDLLTEAEKITTTDLDAARTALHRVQERWEEVGKVPRERIRELEGRLRAVEDKVRTAADAQWRRTDPEAEARAAQFRERVHQYETQAAKARAAGDKRRADQAEAQAAQWREWLTAAEQAVASR</sequence>
<feature type="compositionally biased region" description="Basic and acidic residues" evidence="2">
    <location>
        <begin position="580"/>
        <end position="589"/>
    </location>
</feature>
<feature type="compositionally biased region" description="Low complexity" evidence="2">
    <location>
        <begin position="117"/>
        <end position="146"/>
    </location>
</feature>
<dbReference type="Proteomes" id="UP000282454">
    <property type="component" value="Unassembled WGS sequence"/>
</dbReference>
<evidence type="ECO:0000313" key="4">
    <source>
        <dbReference type="Proteomes" id="UP000282454"/>
    </source>
</evidence>
<proteinExistence type="predicted"/>
<reference evidence="3 4" key="1">
    <citation type="submission" date="2018-10" db="EMBL/GenBank/DDBJ databases">
        <title>Genomic Encyclopedia of Archaeal and Bacterial Type Strains, Phase II (KMG-II): from individual species to whole genera.</title>
        <authorList>
            <person name="Goeker M."/>
        </authorList>
    </citation>
    <scope>NUCLEOTIDE SEQUENCE [LARGE SCALE GENOMIC DNA]</scope>
    <source>
        <strain evidence="3 4">DSM 45657</strain>
    </source>
</reference>
<gene>
    <name evidence="3" type="ORF">CLV68_2083</name>
</gene>
<dbReference type="InterPro" id="IPR007139">
    <property type="entry name" value="DUF349"/>
</dbReference>
<accession>A0A421BAF9</accession>
<feature type="region of interest" description="Disordered" evidence="2">
    <location>
        <begin position="1"/>
        <end position="69"/>
    </location>
</feature>
<evidence type="ECO:0000256" key="1">
    <source>
        <dbReference type="SAM" id="Coils"/>
    </source>
</evidence>
<feature type="region of interest" description="Disordered" evidence="2">
    <location>
        <begin position="117"/>
        <end position="218"/>
    </location>
</feature>
<protein>
    <submittedName>
        <fullName evidence="3">Uncharacterized protein DUF349</fullName>
    </submittedName>
</protein>
<feature type="coiled-coil region" evidence="1">
    <location>
        <begin position="326"/>
        <end position="353"/>
    </location>
</feature>
<feature type="region of interest" description="Disordered" evidence="2">
    <location>
        <begin position="570"/>
        <end position="592"/>
    </location>
</feature>
<feature type="compositionally biased region" description="Low complexity" evidence="2">
    <location>
        <begin position="23"/>
        <end position="69"/>
    </location>
</feature>
<evidence type="ECO:0000256" key="2">
    <source>
        <dbReference type="SAM" id="MobiDB-lite"/>
    </source>
</evidence>